<protein>
    <submittedName>
        <fullName evidence="2">Uncharacterized protein</fullName>
    </submittedName>
</protein>
<feature type="chain" id="PRO_5045242752" evidence="1">
    <location>
        <begin position="20"/>
        <end position="135"/>
    </location>
</feature>
<proteinExistence type="predicted"/>
<evidence type="ECO:0000313" key="3">
    <source>
        <dbReference type="Proteomes" id="UP000636891"/>
    </source>
</evidence>
<keyword evidence="3" id="KW-1185">Reference proteome</keyword>
<sequence>MKKRLIFVGALLLAGTVTTSLCMKNAAATTDLLAANIEAISAGEYPGWEGSELCGDASFHPNAILDKDPGTTTETVVCQQTGQLKFSRGVLFDSRYLKGITYTIGYETSSCQRYNLGSCCDPSQAGYHIINDGFR</sequence>
<gene>
    <name evidence="2" type="ORF">H8S08_10325</name>
</gene>
<dbReference type="EMBL" id="JACOOK010000006">
    <property type="protein sequence ID" value="MBC5617407.1"/>
    <property type="molecule type" value="Genomic_DNA"/>
</dbReference>
<reference evidence="2 3" key="1">
    <citation type="submission" date="2020-08" db="EMBL/GenBank/DDBJ databases">
        <title>Genome public.</title>
        <authorList>
            <person name="Liu C."/>
            <person name="Sun Q."/>
        </authorList>
    </citation>
    <scope>NUCLEOTIDE SEQUENCE [LARGE SCALE GENOMIC DNA]</scope>
    <source>
        <strain evidence="2 3">New-7</strain>
    </source>
</reference>
<dbReference type="Proteomes" id="UP000636891">
    <property type="component" value="Unassembled WGS sequence"/>
</dbReference>
<organism evidence="2 3">
    <name type="scientific">Alistipes hominis</name>
    <dbReference type="NCBI Taxonomy" id="2763015"/>
    <lineage>
        <taxon>Bacteria</taxon>
        <taxon>Pseudomonadati</taxon>
        <taxon>Bacteroidota</taxon>
        <taxon>Bacteroidia</taxon>
        <taxon>Bacteroidales</taxon>
        <taxon>Rikenellaceae</taxon>
        <taxon>Alistipes</taxon>
    </lineage>
</organism>
<keyword evidence="1" id="KW-0732">Signal</keyword>
<evidence type="ECO:0000313" key="2">
    <source>
        <dbReference type="EMBL" id="MBC5617407.1"/>
    </source>
</evidence>
<feature type="signal peptide" evidence="1">
    <location>
        <begin position="1"/>
        <end position="19"/>
    </location>
</feature>
<accession>A0ABR7CP34</accession>
<dbReference type="RefSeq" id="WP_147387399.1">
    <property type="nucleotide sequence ID" value="NZ_JACOOK010000006.1"/>
</dbReference>
<name>A0ABR7CP34_9BACT</name>
<evidence type="ECO:0000256" key="1">
    <source>
        <dbReference type="SAM" id="SignalP"/>
    </source>
</evidence>
<comment type="caution">
    <text evidence="2">The sequence shown here is derived from an EMBL/GenBank/DDBJ whole genome shotgun (WGS) entry which is preliminary data.</text>
</comment>